<sequence length="39" mass="4824">MIKFFKYLIFLYVFIEIKKDQFIGSFFNKLMTLLNSRLL</sequence>
<reference evidence="1 2" key="1">
    <citation type="journal article" date="2023" name="Plant">
        <title>Draft Genome Sequence Resource of CBPPT1, a 'Candidatus Phytoplasma trifolii'-Related Strain Associated with Potato Purple Top Disease in the Columbia Basin, U.S.A.</title>
        <authorList>
            <person name="Wei W."/>
            <person name="Shao J."/>
            <person name="Bottner-Parker K.D."/>
            <person name="Zhao Y."/>
        </authorList>
    </citation>
    <scope>NUCLEOTIDE SEQUENCE [LARGE SCALE GENOMIC DNA]</scope>
    <source>
        <strain evidence="1 2">CBPPT1</strain>
    </source>
</reference>
<proteinExistence type="predicted"/>
<gene>
    <name evidence="1" type="ORF">M8044_000001</name>
</gene>
<accession>A0ABT5L872</accession>
<evidence type="ECO:0000313" key="1">
    <source>
        <dbReference type="EMBL" id="MDC9031782.1"/>
    </source>
</evidence>
<protein>
    <submittedName>
        <fullName evidence="1">Uncharacterized protein</fullName>
    </submittedName>
</protein>
<dbReference type="Proteomes" id="UP001221763">
    <property type="component" value="Unassembled WGS sequence"/>
</dbReference>
<name>A0ABT5L872_9MOLU</name>
<evidence type="ECO:0000313" key="2">
    <source>
        <dbReference type="Proteomes" id="UP001221763"/>
    </source>
</evidence>
<keyword evidence="2" id="KW-1185">Reference proteome</keyword>
<dbReference type="EMBL" id="JANHJP010000001">
    <property type="protein sequence ID" value="MDC9031782.1"/>
    <property type="molecule type" value="Genomic_DNA"/>
</dbReference>
<organism evidence="1 2">
    <name type="scientific">Columbia Basin potato purple top phytoplasma</name>
    <dbReference type="NCBI Taxonomy" id="307134"/>
    <lineage>
        <taxon>Bacteria</taxon>
        <taxon>Bacillati</taxon>
        <taxon>Mycoplasmatota</taxon>
        <taxon>Mollicutes</taxon>
        <taxon>Acholeplasmatales</taxon>
        <taxon>Acholeplasmataceae</taxon>
        <taxon>Candidatus Phytoplasma</taxon>
        <taxon>16SrVI (Clover proliferation group)</taxon>
    </lineage>
</organism>
<comment type="caution">
    <text evidence="1">The sequence shown here is derived from an EMBL/GenBank/DDBJ whole genome shotgun (WGS) entry which is preliminary data.</text>
</comment>